<protein>
    <submittedName>
        <fullName evidence="1">Uncharacterized protein</fullName>
    </submittedName>
</protein>
<sequence length="189" mass="21079">MKNCEHYFPTIEFIKDSAEQTGWRKVVHEARLITNMTTTMGVDILRKHQPRVEAMCRPNGAAHSSTKSATLLRLFRAAITIGEGKRVVWLPGVSESNVEVVLLIDCSLVEYLIFVCSGAIALLSDPSHVKTQETHSTRCDRFMGNYYKDPSLQHDNDSGSNCLHLHSCERFGESRSPQGKNGTVQQATS</sequence>
<dbReference type="AlphaFoldDB" id="A0A6A6U5T2"/>
<evidence type="ECO:0000313" key="2">
    <source>
        <dbReference type="Proteomes" id="UP000799302"/>
    </source>
</evidence>
<keyword evidence="2" id="KW-1185">Reference proteome</keyword>
<gene>
    <name evidence="1" type="ORF">BT63DRAFT_457438</name>
</gene>
<dbReference type="EMBL" id="MU004238">
    <property type="protein sequence ID" value="KAF2666488.1"/>
    <property type="molecule type" value="Genomic_DNA"/>
</dbReference>
<accession>A0A6A6U5T2</accession>
<name>A0A6A6U5T2_9PEZI</name>
<reference evidence="1" key="1">
    <citation type="journal article" date="2020" name="Stud. Mycol.">
        <title>101 Dothideomycetes genomes: a test case for predicting lifestyles and emergence of pathogens.</title>
        <authorList>
            <person name="Haridas S."/>
            <person name="Albert R."/>
            <person name="Binder M."/>
            <person name="Bloem J."/>
            <person name="Labutti K."/>
            <person name="Salamov A."/>
            <person name="Andreopoulos B."/>
            <person name="Baker S."/>
            <person name="Barry K."/>
            <person name="Bills G."/>
            <person name="Bluhm B."/>
            <person name="Cannon C."/>
            <person name="Castanera R."/>
            <person name="Culley D."/>
            <person name="Daum C."/>
            <person name="Ezra D."/>
            <person name="Gonzalez J."/>
            <person name="Henrissat B."/>
            <person name="Kuo A."/>
            <person name="Liang C."/>
            <person name="Lipzen A."/>
            <person name="Lutzoni F."/>
            <person name="Magnuson J."/>
            <person name="Mondo S."/>
            <person name="Nolan M."/>
            <person name="Ohm R."/>
            <person name="Pangilinan J."/>
            <person name="Park H.-J."/>
            <person name="Ramirez L."/>
            <person name="Alfaro M."/>
            <person name="Sun H."/>
            <person name="Tritt A."/>
            <person name="Yoshinaga Y."/>
            <person name="Zwiers L.-H."/>
            <person name="Turgeon B."/>
            <person name="Goodwin S."/>
            <person name="Spatafora J."/>
            <person name="Crous P."/>
            <person name="Grigoriev I."/>
        </authorList>
    </citation>
    <scope>NUCLEOTIDE SEQUENCE</scope>
    <source>
        <strain evidence="1">CBS 115976</strain>
    </source>
</reference>
<evidence type="ECO:0000313" key="1">
    <source>
        <dbReference type="EMBL" id="KAF2666488.1"/>
    </source>
</evidence>
<proteinExistence type="predicted"/>
<dbReference type="Proteomes" id="UP000799302">
    <property type="component" value="Unassembled WGS sequence"/>
</dbReference>
<organism evidence="1 2">
    <name type="scientific">Microthyrium microscopicum</name>
    <dbReference type="NCBI Taxonomy" id="703497"/>
    <lineage>
        <taxon>Eukaryota</taxon>
        <taxon>Fungi</taxon>
        <taxon>Dikarya</taxon>
        <taxon>Ascomycota</taxon>
        <taxon>Pezizomycotina</taxon>
        <taxon>Dothideomycetes</taxon>
        <taxon>Dothideomycetes incertae sedis</taxon>
        <taxon>Microthyriales</taxon>
        <taxon>Microthyriaceae</taxon>
        <taxon>Microthyrium</taxon>
    </lineage>
</organism>